<dbReference type="EMBL" id="AP015043">
    <property type="protein sequence ID" value="BAU00303.1"/>
    <property type="molecule type" value="Genomic_DNA"/>
</dbReference>
<reference evidence="1 2" key="1">
    <citation type="journal article" date="2015" name="Sci. Rep.">
        <title>The power of single molecule real-time sequencing technology in the de novo assembly of a eukaryotic genome.</title>
        <authorList>
            <person name="Sakai H."/>
            <person name="Naito K."/>
            <person name="Ogiso-Tanaka E."/>
            <person name="Takahashi Y."/>
            <person name="Iseki K."/>
            <person name="Muto C."/>
            <person name="Satou K."/>
            <person name="Teruya K."/>
            <person name="Shiroma A."/>
            <person name="Shimoji M."/>
            <person name="Hirano T."/>
            <person name="Itoh T."/>
            <person name="Kaga A."/>
            <person name="Tomooka N."/>
        </authorList>
    </citation>
    <scope>NUCLEOTIDE SEQUENCE [LARGE SCALE GENOMIC DNA]</scope>
    <source>
        <strain evidence="2">cv. Shumari</strain>
    </source>
</reference>
<keyword evidence="2" id="KW-1185">Reference proteome</keyword>
<accession>A0A0S3T5A5</accession>
<organism evidence="1 2">
    <name type="scientific">Vigna angularis var. angularis</name>
    <dbReference type="NCBI Taxonomy" id="157739"/>
    <lineage>
        <taxon>Eukaryota</taxon>
        <taxon>Viridiplantae</taxon>
        <taxon>Streptophyta</taxon>
        <taxon>Embryophyta</taxon>
        <taxon>Tracheophyta</taxon>
        <taxon>Spermatophyta</taxon>
        <taxon>Magnoliopsida</taxon>
        <taxon>eudicotyledons</taxon>
        <taxon>Gunneridae</taxon>
        <taxon>Pentapetalae</taxon>
        <taxon>rosids</taxon>
        <taxon>fabids</taxon>
        <taxon>Fabales</taxon>
        <taxon>Fabaceae</taxon>
        <taxon>Papilionoideae</taxon>
        <taxon>50 kb inversion clade</taxon>
        <taxon>NPAAA clade</taxon>
        <taxon>indigoferoid/millettioid clade</taxon>
        <taxon>Phaseoleae</taxon>
        <taxon>Vigna</taxon>
    </lineage>
</organism>
<sequence>SYSTIPITILPLTTTTNTFSPSSPPSNVHSHPSYHTFLLFPLFSTKNITHQKQIYNPNPHYVHYHHFPNLGNDQCR</sequence>
<evidence type="ECO:0000313" key="2">
    <source>
        <dbReference type="Proteomes" id="UP000291084"/>
    </source>
</evidence>
<name>A0A0S3T5A5_PHAAN</name>
<proteinExistence type="predicted"/>
<feature type="non-terminal residue" evidence="1">
    <location>
        <position position="1"/>
    </location>
</feature>
<protein>
    <submittedName>
        <fullName evidence="1">Uncharacterized protein</fullName>
    </submittedName>
</protein>
<evidence type="ECO:0000313" key="1">
    <source>
        <dbReference type="EMBL" id="BAU00303.1"/>
    </source>
</evidence>
<dbReference type="AlphaFoldDB" id="A0A0S3T5A5"/>
<dbReference type="Proteomes" id="UP000291084">
    <property type="component" value="Chromosome 10"/>
</dbReference>
<gene>
    <name evidence="1" type="primary">Vigan.10G188600</name>
    <name evidence="1" type="ORF">VIGAN_10188600</name>
</gene>